<keyword evidence="1" id="KW-0472">Membrane</keyword>
<dbReference type="Proteomes" id="UP000694620">
    <property type="component" value="Chromosome 10"/>
</dbReference>
<dbReference type="GeneID" id="114658713"/>
<keyword evidence="4" id="KW-1185">Reference proteome</keyword>
<dbReference type="GO" id="GO:0005525">
    <property type="term" value="F:GTP binding"/>
    <property type="evidence" value="ECO:0007669"/>
    <property type="project" value="InterPro"/>
</dbReference>
<dbReference type="InterPro" id="IPR006073">
    <property type="entry name" value="GTP-bd"/>
</dbReference>
<dbReference type="Pfam" id="PF01926">
    <property type="entry name" value="MMR_HSR1"/>
    <property type="match status" value="1"/>
</dbReference>
<evidence type="ECO:0000313" key="3">
    <source>
        <dbReference type="Ensembl" id="ENSECRP00000022684.1"/>
    </source>
</evidence>
<dbReference type="OrthoDB" id="25620at2759"/>
<dbReference type="Gene3D" id="3.40.50.300">
    <property type="entry name" value="P-loop containing nucleotide triphosphate hydrolases"/>
    <property type="match status" value="1"/>
</dbReference>
<dbReference type="RefSeq" id="XP_028666586.1">
    <property type="nucleotide sequence ID" value="XM_028810753.2"/>
</dbReference>
<evidence type="ECO:0000259" key="2">
    <source>
        <dbReference type="Pfam" id="PF01926"/>
    </source>
</evidence>
<reference evidence="3" key="1">
    <citation type="submission" date="2021-06" db="EMBL/GenBank/DDBJ databases">
        <authorList>
            <consortium name="Wellcome Sanger Institute Data Sharing"/>
        </authorList>
    </citation>
    <scope>NUCLEOTIDE SEQUENCE [LARGE SCALE GENOMIC DNA]</scope>
</reference>
<dbReference type="GeneTree" id="ENSGT00940000163581"/>
<reference evidence="3" key="2">
    <citation type="submission" date="2025-08" db="UniProtKB">
        <authorList>
            <consortium name="Ensembl"/>
        </authorList>
    </citation>
    <scope>IDENTIFICATION</scope>
</reference>
<name>A0A8C4SU22_ERPCA</name>
<protein>
    <submittedName>
        <fullName evidence="3">Interferon-induced protein 44-like</fullName>
    </submittedName>
</protein>
<sequence>MDNSEPKDWRKVNWSQSTKSKLLFEIRNYKTGLSSVQKPRILLVGQVGAGKSSFFNSVNSVFRGYTFSQADAGPRSTSVTKKYRSYPVTYGKGGKELPFIFCDTMGMETEQDKGIQLKDLISVIKGHVPQQYKFNPTAPLEKRNPCFNTSPSLSEKVHCIVFVVDTTSCISDTVVKKITDDIRPKAIQLGIPMLVLMTKIDEACMIVKKDLQKVYNSKYIEEQVDKLSQILGFDKSRFLLVQNYNSEFELTLDKDILILTALRQMLRAADEYLEGMRTVNSFFGFFWFFVFSLLVYFFLFY</sequence>
<keyword evidence="1" id="KW-0812">Transmembrane</keyword>
<evidence type="ECO:0000313" key="4">
    <source>
        <dbReference type="Proteomes" id="UP000694620"/>
    </source>
</evidence>
<dbReference type="Ensembl" id="ENSECRT00000023171.1">
    <property type="protein sequence ID" value="ENSECRP00000022684.1"/>
    <property type="gene ID" value="ENSECRG00000015337.1"/>
</dbReference>
<keyword evidence="1" id="KW-1133">Transmembrane helix</keyword>
<evidence type="ECO:0000256" key="1">
    <source>
        <dbReference type="SAM" id="Phobius"/>
    </source>
</evidence>
<proteinExistence type="predicted"/>
<organism evidence="3 4">
    <name type="scientific">Erpetoichthys calabaricus</name>
    <name type="common">Rope fish</name>
    <name type="synonym">Calamoichthys calabaricus</name>
    <dbReference type="NCBI Taxonomy" id="27687"/>
    <lineage>
        <taxon>Eukaryota</taxon>
        <taxon>Metazoa</taxon>
        <taxon>Chordata</taxon>
        <taxon>Craniata</taxon>
        <taxon>Vertebrata</taxon>
        <taxon>Euteleostomi</taxon>
        <taxon>Actinopterygii</taxon>
        <taxon>Polypteriformes</taxon>
        <taxon>Polypteridae</taxon>
        <taxon>Erpetoichthys</taxon>
    </lineage>
</organism>
<dbReference type="SUPFAM" id="SSF52540">
    <property type="entry name" value="P-loop containing nucleoside triphosphate hydrolases"/>
    <property type="match status" value="1"/>
</dbReference>
<gene>
    <name evidence="3" type="primary">LOC114658713</name>
</gene>
<dbReference type="PANTHER" id="PTHR14241:SF32">
    <property type="entry name" value="VWFA DOMAIN-CONTAINING PROTEIN-RELATED"/>
    <property type="match status" value="1"/>
</dbReference>
<dbReference type="InterPro" id="IPR027417">
    <property type="entry name" value="P-loop_NTPase"/>
</dbReference>
<feature type="domain" description="G" evidence="2">
    <location>
        <begin position="40"/>
        <end position="198"/>
    </location>
</feature>
<dbReference type="CDD" id="cd00882">
    <property type="entry name" value="Ras_like_GTPase"/>
    <property type="match status" value="1"/>
</dbReference>
<feature type="transmembrane region" description="Helical" evidence="1">
    <location>
        <begin position="282"/>
        <end position="300"/>
    </location>
</feature>
<dbReference type="AlphaFoldDB" id="A0A8C4SU22"/>
<accession>A0A8C4SU22</accession>
<dbReference type="PANTHER" id="PTHR14241">
    <property type="entry name" value="INTERFERON-INDUCED PROTEIN 44"/>
    <property type="match status" value="1"/>
</dbReference>
<reference evidence="3" key="3">
    <citation type="submission" date="2025-09" db="UniProtKB">
        <authorList>
            <consortium name="Ensembl"/>
        </authorList>
    </citation>
    <scope>IDENTIFICATION</scope>
</reference>
<dbReference type="GO" id="GO:0006955">
    <property type="term" value="P:immune response"/>
    <property type="evidence" value="ECO:0007669"/>
    <property type="project" value="TreeGrafter"/>
</dbReference>